<evidence type="ECO:0000313" key="2">
    <source>
        <dbReference type="Proteomes" id="UP000075613"/>
    </source>
</evidence>
<comment type="caution">
    <text evidence="1">The sequence shown here is derived from an EMBL/GenBank/DDBJ whole genome shotgun (WGS) entry which is preliminary data.</text>
</comment>
<accession>A0A149PFS4</accession>
<sequence length="76" mass="8646">MFKGYKLRAGLVPPRSLHSAAKSVQLNNKLAQPDDVQYQTANGIIVLAVRPVLAPEPTQFRQRRRRHLWKSATNHC</sequence>
<dbReference type="STRING" id="1399968.CI15_25710"/>
<evidence type="ECO:0000313" key="1">
    <source>
        <dbReference type="EMBL" id="KXU83921.1"/>
    </source>
</evidence>
<proteinExistence type="predicted"/>
<keyword evidence="2" id="KW-1185">Reference proteome</keyword>
<reference evidence="1 2" key="1">
    <citation type="journal article" date="2015" name="Int. J. Syst. Evol. Microbiol.">
        <title>Burkholderia monticola sp. nov., isolated from mountain soil.</title>
        <authorList>
            <person name="Baek I."/>
            <person name="Seo B."/>
            <person name="Lee I."/>
            <person name="Yi H."/>
            <person name="Chun J."/>
        </authorList>
    </citation>
    <scope>NUCLEOTIDE SEQUENCE [LARGE SCALE GENOMIC DNA]</scope>
    <source>
        <strain evidence="1 2">JC2948</strain>
    </source>
</reference>
<protein>
    <submittedName>
        <fullName evidence="1">Uncharacterized protein</fullName>
    </submittedName>
</protein>
<dbReference type="Proteomes" id="UP000075613">
    <property type="component" value="Unassembled WGS sequence"/>
</dbReference>
<name>A0A149PFS4_9BURK</name>
<dbReference type="EMBL" id="LRBG01000037">
    <property type="protein sequence ID" value="KXU83921.1"/>
    <property type="molecule type" value="Genomic_DNA"/>
</dbReference>
<gene>
    <name evidence="1" type="ORF">CI15_25710</name>
</gene>
<dbReference type="AlphaFoldDB" id="A0A149PFS4"/>
<organism evidence="1 2">
    <name type="scientific">Paraburkholderia monticola</name>
    <dbReference type="NCBI Taxonomy" id="1399968"/>
    <lineage>
        <taxon>Bacteria</taxon>
        <taxon>Pseudomonadati</taxon>
        <taxon>Pseudomonadota</taxon>
        <taxon>Betaproteobacteria</taxon>
        <taxon>Burkholderiales</taxon>
        <taxon>Burkholderiaceae</taxon>
        <taxon>Paraburkholderia</taxon>
    </lineage>
</organism>